<protein>
    <recommendedName>
        <fullName evidence="1">D-Lysine 5,6-aminomutase alpha subunit domain-containing protein</fullName>
    </recommendedName>
</protein>
<dbReference type="InterPro" id="IPR016176">
    <property type="entry name" value="Cbl-dep_enz_cat"/>
</dbReference>
<organism evidence="2 3">
    <name type="scientific">Actinomadura miaoliensis</name>
    <dbReference type="NCBI Taxonomy" id="430685"/>
    <lineage>
        <taxon>Bacteria</taxon>
        <taxon>Bacillati</taxon>
        <taxon>Actinomycetota</taxon>
        <taxon>Actinomycetes</taxon>
        <taxon>Streptosporangiales</taxon>
        <taxon>Thermomonosporaceae</taxon>
        <taxon>Actinomadura</taxon>
    </lineage>
</organism>
<reference evidence="3" key="1">
    <citation type="journal article" date="2019" name="Int. J. Syst. Evol. Microbiol.">
        <title>The Global Catalogue of Microorganisms (GCM) 10K type strain sequencing project: providing services to taxonomists for standard genome sequencing and annotation.</title>
        <authorList>
            <consortium name="The Broad Institute Genomics Platform"/>
            <consortium name="The Broad Institute Genome Sequencing Center for Infectious Disease"/>
            <person name="Wu L."/>
            <person name="Ma J."/>
        </authorList>
    </citation>
    <scope>NUCLEOTIDE SEQUENCE [LARGE SCALE GENOMIC DNA]</scope>
    <source>
        <strain evidence="3">JCM 16702</strain>
    </source>
</reference>
<dbReference type="Gene3D" id="3.20.20.440">
    <property type="entry name" value="D-Lysine 5,6-aminomutase alpha subunit"/>
    <property type="match status" value="1"/>
</dbReference>
<evidence type="ECO:0000313" key="2">
    <source>
        <dbReference type="EMBL" id="GAA4055803.1"/>
    </source>
</evidence>
<comment type="caution">
    <text evidence="2">The sequence shown here is derived from an EMBL/GenBank/DDBJ whole genome shotgun (WGS) entry which is preliminary data.</text>
</comment>
<proteinExistence type="predicted"/>
<name>A0ABP7UYP3_9ACTN</name>
<gene>
    <name evidence="2" type="ORF">GCM10022214_03960</name>
</gene>
<dbReference type="EMBL" id="BAAAZG010000001">
    <property type="protein sequence ID" value="GAA4055803.1"/>
    <property type="molecule type" value="Genomic_DNA"/>
</dbReference>
<dbReference type="Pfam" id="PF09043">
    <property type="entry name" value="Lys-AminoMut_A"/>
    <property type="match status" value="1"/>
</dbReference>
<dbReference type="InterPro" id="IPR015130">
    <property type="entry name" value="Lys-AminoMut_A"/>
</dbReference>
<feature type="domain" description="D-Lysine 5,6-aminomutase alpha subunit" evidence="1">
    <location>
        <begin position="3"/>
        <end position="39"/>
    </location>
</feature>
<evidence type="ECO:0000313" key="3">
    <source>
        <dbReference type="Proteomes" id="UP001500683"/>
    </source>
</evidence>
<sequence>MRHTPWLSDRDLALENVRYVRDACGDLAEDFVPSPDGLTPATRTDLGRRAARPAECSWAAH</sequence>
<dbReference type="RefSeq" id="WP_344939687.1">
    <property type="nucleotide sequence ID" value="NZ_BAAAZG010000001.1"/>
</dbReference>
<dbReference type="Proteomes" id="UP001500683">
    <property type="component" value="Unassembled WGS sequence"/>
</dbReference>
<dbReference type="SUPFAM" id="SSF51703">
    <property type="entry name" value="Cobalamin (vitamin B12)-dependent enzymes"/>
    <property type="match status" value="1"/>
</dbReference>
<dbReference type="InterPro" id="IPR037086">
    <property type="entry name" value="Lys-AminoMut_asu_sf"/>
</dbReference>
<evidence type="ECO:0000259" key="1">
    <source>
        <dbReference type="Pfam" id="PF09043"/>
    </source>
</evidence>
<keyword evidence="3" id="KW-1185">Reference proteome</keyword>
<accession>A0ABP7UYP3</accession>